<organism evidence="2 3">
    <name type="scientific">Bacillus cereus 03BB108</name>
    <dbReference type="NCBI Taxonomy" id="451709"/>
    <lineage>
        <taxon>Bacteria</taxon>
        <taxon>Bacillati</taxon>
        <taxon>Bacillota</taxon>
        <taxon>Bacilli</taxon>
        <taxon>Bacillales</taxon>
        <taxon>Bacillaceae</taxon>
        <taxon>Bacillus</taxon>
        <taxon>Bacillus cereus group</taxon>
    </lineage>
</organism>
<keyword evidence="1" id="KW-0812">Transmembrane</keyword>
<dbReference type="AlphaFoldDB" id="A0AAN0SSQ2"/>
<proteinExistence type="predicted"/>
<dbReference type="EMBL" id="CP009640">
    <property type="protein sequence ID" value="AJI09023.1"/>
    <property type="molecule type" value="Genomic_DNA"/>
</dbReference>
<feature type="transmembrane region" description="Helical" evidence="1">
    <location>
        <begin position="6"/>
        <end position="26"/>
    </location>
</feature>
<keyword evidence="1" id="KW-1133">Transmembrane helix</keyword>
<reference evidence="2 3" key="1">
    <citation type="journal article" date="2015" name="Genome Announc.">
        <title>Complete genome sequences for 35 biothreat assay-relevant bacillus species.</title>
        <authorList>
            <person name="Johnson S.L."/>
            <person name="Daligault H.E."/>
            <person name="Davenport K.W."/>
            <person name="Jaissle J."/>
            <person name="Frey K.G."/>
            <person name="Ladner J.T."/>
            <person name="Broomall S.M."/>
            <person name="Bishop-Lilly K.A."/>
            <person name="Bruce D.C."/>
            <person name="Gibbons H.S."/>
            <person name="Coyne S.R."/>
            <person name="Lo C.C."/>
            <person name="Meincke L."/>
            <person name="Munk A.C."/>
            <person name="Koroleva G.I."/>
            <person name="Rosenzweig C.N."/>
            <person name="Palacios G.F."/>
            <person name="Redden C.L."/>
            <person name="Minogue T.D."/>
            <person name="Chain P.S."/>
        </authorList>
    </citation>
    <scope>NUCLEOTIDE SEQUENCE [LARGE SCALE GENOMIC DNA]</scope>
    <source>
        <strain evidence="2 3">03BB108</strain>
    </source>
</reference>
<sequence>MLDQNVYRLMMLIGGVIVCAGVFLLLKGEFPVIQETFQNFFSQRITKY</sequence>
<evidence type="ECO:0000313" key="2">
    <source>
        <dbReference type="EMBL" id="AJI09023.1"/>
    </source>
</evidence>
<keyword evidence="1" id="KW-0472">Membrane</keyword>
<accession>A0AAN0SSQ2</accession>
<evidence type="ECO:0000313" key="3">
    <source>
        <dbReference type="Proteomes" id="UP000031861"/>
    </source>
</evidence>
<gene>
    <name evidence="2" type="ORF">AK40_6107</name>
</gene>
<dbReference type="Proteomes" id="UP000031861">
    <property type="component" value="Plasmid pBFI_3"/>
</dbReference>
<name>A0AAN0SSQ2_BACCE</name>
<geneLocation type="plasmid" evidence="2 3">
    <name>pBFI_3</name>
</geneLocation>
<protein>
    <submittedName>
        <fullName evidence="2">Uncharacterized protein</fullName>
    </submittedName>
</protein>
<keyword evidence="2" id="KW-0614">Plasmid</keyword>
<dbReference type="RefSeq" id="WP_162841988.1">
    <property type="nucleotide sequence ID" value="NZ_CP009640.1"/>
</dbReference>
<evidence type="ECO:0000256" key="1">
    <source>
        <dbReference type="SAM" id="Phobius"/>
    </source>
</evidence>